<sequence>MEEGEESGSKKEGGGELLLGWPTFVELQNGRFKCLETGHELVGSCRESYSRSKHCRLGLIDSALSLNKPPLNVFRQDPLSRKKLICKLTGLTVNKTEEHIWKHITGKRFLNTLEKEEAIKRTLKGRTQDQTQKNPDKDAKKNQKSLKDVKKKNQLNEEQIKEIISKARNMSDKDSDTEDDFWMPSRECQEIHRVDRRGSDLHVITKADGLRRAGRAEAENEDLKELPDKMKRLSIEIGPSAFASRKKKKKISTLD</sequence>
<dbReference type="PANTHER" id="PTHR47854">
    <property type="entry name" value="SURFEIT LOCUS PROTEIN 2 (SURF2)"/>
    <property type="match status" value="1"/>
</dbReference>
<dbReference type="Pfam" id="PF05477">
    <property type="entry name" value="SURF2"/>
    <property type="match status" value="1"/>
</dbReference>
<evidence type="ECO:0000256" key="1">
    <source>
        <dbReference type="SAM" id="MobiDB-lite"/>
    </source>
</evidence>
<accession>A0A164VV15</accession>
<evidence type="ECO:0008006" key="5">
    <source>
        <dbReference type="Google" id="ProtNLM"/>
    </source>
</evidence>
<dbReference type="AlphaFoldDB" id="A0A164VV15"/>
<gene>
    <name evidence="2" type="ORF">DCAR_021737</name>
    <name evidence="3" type="ORF">DCAR_0624473</name>
</gene>
<protein>
    <recommendedName>
        <fullName evidence="5">Surfeit locus protein 2</fullName>
    </recommendedName>
</protein>
<dbReference type="InterPro" id="IPR008833">
    <property type="entry name" value="Surf2"/>
</dbReference>
<keyword evidence="4" id="KW-1185">Reference proteome</keyword>
<reference evidence="2" key="1">
    <citation type="journal article" date="2016" name="Nat. Genet.">
        <title>A high-quality carrot genome assembly provides new insights into carotenoid accumulation and asterid genome evolution.</title>
        <authorList>
            <person name="Iorizzo M."/>
            <person name="Ellison S."/>
            <person name="Senalik D."/>
            <person name="Zeng P."/>
            <person name="Satapoomin P."/>
            <person name="Huang J."/>
            <person name="Bowman M."/>
            <person name="Iovene M."/>
            <person name="Sanseverino W."/>
            <person name="Cavagnaro P."/>
            <person name="Yildiz M."/>
            <person name="Macko-Podgorni A."/>
            <person name="Moranska E."/>
            <person name="Grzebelus E."/>
            <person name="Grzebelus D."/>
            <person name="Ashrafi H."/>
            <person name="Zheng Z."/>
            <person name="Cheng S."/>
            <person name="Spooner D."/>
            <person name="Van Deynze A."/>
            <person name="Simon P."/>
        </authorList>
    </citation>
    <scope>NUCLEOTIDE SEQUENCE [LARGE SCALE GENOMIC DNA]</scope>
    <source>
        <tissue evidence="2">Leaf</tissue>
    </source>
</reference>
<dbReference type="Proteomes" id="UP000077755">
    <property type="component" value="Chromosome 6"/>
</dbReference>
<evidence type="ECO:0000313" key="3">
    <source>
        <dbReference type="EMBL" id="WOH05061.1"/>
    </source>
</evidence>
<feature type="compositionally biased region" description="Basic and acidic residues" evidence="1">
    <location>
        <begin position="134"/>
        <end position="148"/>
    </location>
</feature>
<proteinExistence type="predicted"/>
<dbReference type="STRING" id="79200.A0A164VV15"/>
<evidence type="ECO:0000313" key="2">
    <source>
        <dbReference type="EMBL" id="KZM90898.1"/>
    </source>
</evidence>
<dbReference type="PANTHER" id="PTHR47854:SF1">
    <property type="entry name" value="SURFEIT LOCUS PROTEIN 2 (SURF2)"/>
    <property type="match status" value="1"/>
</dbReference>
<feature type="region of interest" description="Disordered" evidence="1">
    <location>
        <begin position="122"/>
        <end position="158"/>
    </location>
</feature>
<reference evidence="3" key="2">
    <citation type="submission" date="2022-03" db="EMBL/GenBank/DDBJ databases">
        <title>Draft title - Genomic analysis of global carrot germplasm unveils the trajectory of domestication and the origin of high carotenoid orange carrot.</title>
        <authorList>
            <person name="Iorizzo M."/>
            <person name="Ellison S."/>
            <person name="Senalik D."/>
            <person name="Macko-Podgorni A."/>
            <person name="Grzebelus D."/>
            <person name="Bostan H."/>
            <person name="Rolling W."/>
            <person name="Curaba J."/>
            <person name="Simon P."/>
        </authorList>
    </citation>
    <scope>NUCLEOTIDE SEQUENCE</scope>
    <source>
        <tissue evidence="3">Leaf</tissue>
    </source>
</reference>
<dbReference type="KEGG" id="dcr:108224853"/>
<evidence type="ECO:0000313" key="4">
    <source>
        <dbReference type="Proteomes" id="UP000077755"/>
    </source>
</evidence>
<name>A0A164VV15_DAUCS</name>
<dbReference type="EMBL" id="LNRQ01000006">
    <property type="protein sequence ID" value="KZM90898.1"/>
    <property type="molecule type" value="Genomic_DNA"/>
</dbReference>
<dbReference type="OrthoDB" id="127285at2759"/>
<dbReference type="EMBL" id="CP093348">
    <property type="protein sequence ID" value="WOH05061.1"/>
    <property type="molecule type" value="Genomic_DNA"/>
</dbReference>
<organism evidence="2">
    <name type="scientific">Daucus carota subsp. sativus</name>
    <name type="common">Carrot</name>
    <dbReference type="NCBI Taxonomy" id="79200"/>
    <lineage>
        <taxon>Eukaryota</taxon>
        <taxon>Viridiplantae</taxon>
        <taxon>Streptophyta</taxon>
        <taxon>Embryophyta</taxon>
        <taxon>Tracheophyta</taxon>
        <taxon>Spermatophyta</taxon>
        <taxon>Magnoliopsida</taxon>
        <taxon>eudicotyledons</taxon>
        <taxon>Gunneridae</taxon>
        <taxon>Pentapetalae</taxon>
        <taxon>asterids</taxon>
        <taxon>campanulids</taxon>
        <taxon>Apiales</taxon>
        <taxon>Apiaceae</taxon>
        <taxon>Apioideae</taxon>
        <taxon>Scandiceae</taxon>
        <taxon>Daucinae</taxon>
        <taxon>Daucus</taxon>
        <taxon>Daucus sect. Daucus</taxon>
    </lineage>
</organism>
<dbReference type="OMA" id="MESHANA"/>
<dbReference type="Gramene" id="KZM90898">
    <property type="protein sequence ID" value="KZM90898"/>
    <property type="gene ID" value="DCAR_021737"/>
</dbReference>